<dbReference type="Proteomes" id="UP000078540">
    <property type="component" value="Unassembled WGS sequence"/>
</dbReference>
<gene>
    <name evidence="1" type="ORF">ALC53_09558</name>
</gene>
<protein>
    <submittedName>
        <fullName evidence="1">Uncharacterized protein</fullName>
    </submittedName>
</protein>
<dbReference type="AlphaFoldDB" id="A0A195B6Z6"/>
<sequence>MNPSQDIEPKSGTFTFSSGRFLNRRIATAYSKGVHFEPPCEDKGEEAIVSAKGWGGQKTETMGGSSESRLRNYDRAYIIHRLHARFPRTKNPGSHAKRIFETDIFESLSLIVSSSPAVAIDGRLIGTRNRTHDRPLTHANQTVSLSLSRNRGTCRRDNFGGTPQLWRTEQNSDFVEAVSPIGDGGTRVCRSKPRARRAVAT</sequence>
<dbReference type="EMBL" id="KQ976579">
    <property type="protein sequence ID" value="KYM80032.1"/>
    <property type="molecule type" value="Genomic_DNA"/>
</dbReference>
<reference evidence="1 2" key="1">
    <citation type="submission" date="2015-09" db="EMBL/GenBank/DDBJ databases">
        <title>Atta colombica WGS genome.</title>
        <authorList>
            <person name="Nygaard S."/>
            <person name="Hu H."/>
            <person name="Boomsma J."/>
            <person name="Zhang G."/>
        </authorList>
    </citation>
    <scope>NUCLEOTIDE SEQUENCE [LARGE SCALE GENOMIC DNA]</scope>
    <source>
        <strain evidence="1">Treedump-2</strain>
        <tissue evidence="1">Whole body</tissue>
    </source>
</reference>
<evidence type="ECO:0000313" key="1">
    <source>
        <dbReference type="EMBL" id="KYM80032.1"/>
    </source>
</evidence>
<keyword evidence="2" id="KW-1185">Reference proteome</keyword>
<proteinExistence type="predicted"/>
<evidence type="ECO:0000313" key="2">
    <source>
        <dbReference type="Proteomes" id="UP000078540"/>
    </source>
</evidence>
<organism evidence="1 2">
    <name type="scientific">Atta colombica</name>
    <dbReference type="NCBI Taxonomy" id="520822"/>
    <lineage>
        <taxon>Eukaryota</taxon>
        <taxon>Metazoa</taxon>
        <taxon>Ecdysozoa</taxon>
        <taxon>Arthropoda</taxon>
        <taxon>Hexapoda</taxon>
        <taxon>Insecta</taxon>
        <taxon>Pterygota</taxon>
        <taxon>Neoptera</taxon>
        <taxon>Endopterygota</taxon>
        <taxon>Hymenoptera</taxon>
        <taxon>Apocrita</taxon>
        <taxon>Aculeata</taxon>
        <taxon>Formicoidea</taxon>
        <taxon>Formicidae</taxon>
        <taxon>Myrmicinae</taxon>
        <taxon>Atta</taxon>
    </lineage>
</organism>
<accession>A0A195B6Z6</accession>
<name>A0A195B6Z6_9HYME</name>